<dbReference type="AlphaFoldDB" id="A0A0B2VME9"/>
<accession>A0A0B2VME9</accession>
<dbReference type="EMBL" id="JPKZ01000906">
    <property type="protein sequence ID" value="KHN84676.1"/>
    <property type="molecule type" value="Genomic_DNA"/>
</dbReference>
<dbReference type="Pfam" id="PF03489">
    <property type="entry name" value="SapB_2"/>
    <property type="match status" value="1"/>
</dbReference>
<gene>
    <name evidence="3" type="ORF">Tcan_11444</name>
</gene>
<dbReference type="SMART" id="SM00741">
    <property type="entry name" value="SapB"/>
    <property type="match status" value="1"/>
</dbReference>
<dbReference type="Gene3D" id="1.10.225.10">
    <property type="entry name" value="Saposin-like"/>
    <property type="match status" value="1"/>
</dbReference>
<reference evidence="3 4" key="1">
    <citation type="submission" date="2014-11" db="EMBL/GenBank/DDBJ databases">
        <title>Genetic blueprint of the zoonotic pathogen Toxocara canis.</title>
        <authorList>
            <person name="Zhu X.-Q."/>
            <person name="Korhonen P.K."/>
            <person name="Cai H."/>
            <person name="Young N.D."/>
            <person name="Nejsum P."/>
            <person name="von Samson-Himmelstjerna G."/>
            <person name="Boag P.R."/>
            <person name="Tan P."/>
            <person name="Li Q."/>
            <person name="Min J."/>
            <person name="Yang Y."/>
            <person name="Wang X."/>
            <person name="Fang X."/>
            <person name="Hall R.S."/>
            <person name="Hofmann A."/>
            <person name="Sternberg P.W."/>
            <person name="Jex A.R."/>
            <person name="Gasser R.B."/>
        </authorList>
    </citation>
    <scope>NUCLEOTIDE SEQUENCE [LARGE SCALE GENOMIC DNA]</scope>
    <source>
        <strain evidence="3">PN_DK_2014</strain>
    </source>
</reference>
<name>A0A0B2VME9_TOXCA</name>
<dbReference type="InterPro" id="IPR008139">
    <property type="entry name" value="SaposinB_dom"/>
</dbReference>
<dbReference type="OMA" id="LEPKQAC"/>
<dbReference type="OrthoDB" id="5853906at2759"/>
<feature type="domain" description="Saposin B-type" evidence="2">
    <location>
        <begin position="54"/>
        <end position="132"/>
    </location>
</feature>
<evidence type="ECO:0000256" key="1">
    <source>
        <dbReference type="ARBA" id="ARBA00023157"/>
    </source>
</evidence>
<dbReference type="PROSITE" id="PS50015">
    <property type="entry name" value="SAP_B"/>
    <property type="match status" value="1"/>
</dbReference>
<comment type="caution">
    <text evidence="3">The sequence shown here is derived from an EMBL/GenBank/DDBJ whole genome shotgun (WGS) entry which is preliminary data.</text>
</comment>
<evidence type="ECO:0000259" key="2">
    <source>
        <dbReference type="PROSITE" id="PS50015"/>
    </source>
</evidence>
<evidence type="ECO:0000313" key="3">
    <source>
        <dbReference type="EMBL" id="KHN84676.1"/>
    </source>
</evidence>
<dbReference type="Proteomes" id="UP000031036">
    <property type="component" value="Unassembled WGS sequence"/>
</dbReference>
<protein>
    <recommendedName>
        <fullName evidence="2">Saposin B-type domain-containing protein</fullName>
    </recommendedName>
</protein>
<keyword evidence="4" id="KW-1185">Reference proteome</keyword>
<dbReference type="SUPFAM" id="SSF47862">
    <property type="entry name" value="Saposin"/>
    <property type="match status" value="1"/>
</dbReference>
<evidence type="ECO:0000313" key="4">
    <source>
        <dbReference type="Proteomes" id="UP000031036"/>
    </source>
</evidence>
<dbReference type="InterPro" id="IPR011001">
    <property type="entry name" value="Saposin-like"/>
</dbReference>
<sequence length="132" mass="15110">MASNAEGERAVIAIIANAAKLDDGKNLLPKYFDDHKRLMNREKSPPCYKSSKNLGCWCPLCIDVVKFTSIMIIDHKEVEIKYLDALCRRAFSGDKQRQELCATIVNDELPELIRYLKEKTKAINICKKIKFC</sequence>
<proteinExistence type="predicted"/>
<keyword evidence="1" id="KW-1015">Disulfide bond</keyword>
<dbReference type="InterPro" id="IPR008138">
    <property type="entry name" value="SapB_2"/>
</dbReference>
<organism evidence="3 4">
    <name type="scientific">Toxocara canis</name>
    <name type="common">Canine roundworm</name>
    <dbReference type="NCBI Taxonomy" id="6265"/>
    <lineage>
        <taxon>Eukaryota</taxon>
        <taxon>Metazoa</taxon>
        <taxon>Ecdysozoa</taxon>
        <taxon>Nematoda</taxon>
        <taxon>Chromadorea</taxon>
        <taxon>Rhabditida</taxon>
        <taxon>Spirurina</taxon>
        <taxon>Ascaridomorpha</taxon>
        <taxon>Ascaridoidea</taxon>
        <taxon>Toxocaridae</taxon>
        <taxon>Toxocara</taxon>
    </lineage>
</organism>